<dbReference type="AlphaFoldDB" id="A0A821NFY6"/>
<feature type="non-terminal residue" evidence="2">
    <location>
        <position position="182"/>
    </location>
</feature>
<evidence type="ECO:0000313" key="3">
    <source>
        <dbReference type="Proteomes" id="UP000663873"/>
    </source>
</evidence>
<evidence type="ECO:0000313" key="2">
    <source>
        <dbReference type="EMBL" id="CAF4785337.1"/>
    </source>
</evidence>
<comment type="caution">
    <text evidence="2">The sequence shown here is derived from an EMBL/GenBank/DDBJ whole genome shotgun (WGS) entry which is preliminary data.</text>
</comment>
<name>A0A821NFY6_9BILA</name>
<feature type="compositionally biased region" description="Polar residues" evidence="1">
    <location>
        <begin position="121"/>
        <end position="131"/>
    </location>
</feature>
<feature type="compositionally biased region" description="Basic and acidic residues" evidence="1">
    <location>
        <begin position="1"/>
        <end position="10"/>
    </location>
</feature>
<proteinExistence type="predicted"/>
<feature type="compositionally biased region" description="Basic and acidic residues" evidence="1">
    <location>
        <begin position="172"/>
        <end position="182"/>
    </location>
</feature>
<feature type="non-terminal residue" evidence="2">
    <location>
        <position position="1"/>
    </location>
</feature>
<organism evidence="2 3">
    <name type="scientific">Rotaria socialis</name>
    <dbReference type="NCBI Taxonomy" id="392032"/>
    <lineage>
        <taxon>Eukaryota</taxon>
        <taxon>Metazoa</taxon>
        <taxon>Spiralia</taxon>
        <taxon>Gnathifera</taxon>
        <taxon>Rotifera</taxon>
        <taxon>Eurotatoria</taxon>
        <taxon>Bdelloidea</taxon>
        <taxon>Philodinida</taxon>
        <taxon>Philodinidae</taxon>
        <taxon>Rotaria</taxon>
    </lineage>
</organism>
<feature type="compositionally biased region" description="Basic and acidic residues" evidence="1">
    <location>
        <begin position="55"/>
        <end position="65"/>
    </location>
</feature>
<sequence length="182" mass="20216">DLDAYRDQTGRLRRKKPRKHTTSLSSKPEDLQSPPTTAAAVAAAATTNTEPESSEETKFDRKTTSEHWAIVLDAPISNTDDEEKVQAKLIQQEKPTEDEDSSETSSKLDSFLPEYIRQQIKAESSARSSSLPGHRSKSSSNEPTMPDVHTRTTRAEFPSTSHQSTSTDTSENESRKFVGEPH</sequence>
<feature type="region of interest" description="Disordered" evidence="1">
    <location>
        <begin position="1"/>
        <end position="182"/>
    </location>
</feature>
<keyword evidence="3" id="KW-1185">Reference proteome</keyword>
<dbReference type="Proteomes" id="UP000663873">
    <property type="component" value="Unassembled WGS sequence"/>
</dbReference>
<accession>A0A821NFY6</accession>
<reference evidence="2" key="1">
    <citation type="submission" date="2021-02" db="EMBL/GenBank/DDBJ databases">
        <authorList>
            <person name="Nowell W R."/>
        </authorList>
    </citation>
    <scope>NUCLEOTIDE SEQUENCE</scope>
</reference>
<dbReference type="EMBL" id="CAJOBP010045304">
    <property type="protein sequence ID" value="CAF4785337.1"/>
    <property type="molecule type" value="Genomic_DNA"/>
</dbReference>
<feature type="compositionally biased region" description="Basic residues" evidence="1">
    <location>
        <begin position="11"/>
        <end position="21"/>
    </location>
</feature>
<protein>
    <submittedName>
        <fullName evidence="2">Uncharacterized protein</fullName>
    </submittedName>
</protein>
<evidence type="ECO:0000256" key="1">
    <source>
        <dbReference type="SAM" id="MobiDB-lite"/>
    </source>
</evidence>
<feature type="compositionally biased region" description="Low complexity" evidence="1">
    <location>
        <begin position="33"/>
        <end position="51"/>
    </location>
</feature>
<feature type="compositionally biased region" description="Low complexity" evidence="1">
    <location>
        <begin position="159"/>
        <end position="169"/>
    </location>
</feature>
<gene>
    <name evidence="2" type="ORF">UJA718_LOCUS40574</name>
</gene>